<gene>
    <name evidence="2" type="ORF">SDC9_63665</name>
</gene>
<feature type="transmembrane region" description="Helical" evidence="1">
    <location>
        <begin position="63"/>
        <end position="83"/>
    </location>
</feature>
<keyword evidence="1" id="KW-1133">Transmembrane helix</keyword>
<keyword evidence="1" id="KW-0812">Transmembrane</keyword>
<evidence type="ECO:0000256" key="1">
    <source>
        <dbReference type="SAM" id="Phobius"/>
    </source>
</evidence>
<accession>A0A644XMR0</accession>
<sequence length="110" mass="12963">MLPRRNVCSERIGECDMQFEWATRSGNYANFAGILAGFVFSGIFLFLIVLYNTQLHLMDIPIFVNQVIMGMFRVNMMINNFSIDHEYRMMQLLNKKMSVLCLFGDFYFDF</sequence>
<reference evidence="2" key="1">
    <citation type="submission" date="2019-08" db="EMBL/GenBank/DDBJ databases">
        <authorList>
            <person name="Kucharzyk K."/>
            <person name="Murdoch R.W."/>
            <person name="Higgins S."/>
            <person name="Loffler F."/>
        </authorList>
    </citation>
    <scope>NUCLEOTIDE SEQUENCE</scope>
</reference>
<protein>
    <submittedName>
        <fullName evidence="2">Uncharacterized protein</fullName>
    </submittedName>
</protein>
<comment type="caution">
    <text evidence="2">The sequence shown here is derived from an EMBL/GenBank/DDBJ whole genome shotgun (WGS) entry which is preliminary data.</text>
</comment>
<feature type="transmembrane region" description="Helical" evidence="1">
    <location>
        <begin position="28"/>
        <end position="51"/>
    </location>
</feature>
<dbReference type="EMBL" id="VSSQ01002767">
    <property type="protein sequence ID" value="MPM17277.1"/>
    <property type="molecule type" value="Genomic_DNA"/>
</dbReference>
<keyword evidence="1" id="KW-0472">Membrane</keyword>
<organism evidence="2">
    <name type="scientific">bioreactor metagenome</name>
    <dbReference type="NCBI Taxonomy" id="1076179"/>
    <lineage>
        <taxon>unclassified sequences</taxon>
        <taxon>metagenomes</taxon>
        <taxon>ecological metagenomes</taxon>
    </lineage>
</organism>
<evidence type="ECO:0000313" key="2">
    <source>
        <dbReference type="EMBL" id="MPM17277.1"/>
    </source>
</evidence>
<dbReference type="AlphaFoldDB" id="A0A644XMR0"/>
<proteinExistence type="predicted"/>
<name>A0A644XMR0_9ZZZZ</name>